<dbReference type="HOGENOM" id="CLU_3425226_0_0_1"/>
<proteinExistence type="predicted"/>
<dbReference type="AlphaFoldDB" id="T1JTN1"/>
<dbReference type="EMBL" id="CAEY01000481">
    <property type="status" value="NOT_ANNOTATED_CDS"/>
    <property type="molecule type" value="Genomic_DNA"/>
</dbReference>
<sequence>MTWNQNLTMMINLLYLSLSLHG</sequence>
<keyword evidence="2" id="KW-1185">Reference proteome</keyword>
<reference evidence="1" key="2">
    <citation type="submission" date="2015-06" db="UniProtKB">
        <authorList>
            <consortium name="EnsemblMetazoa"/>
        </authorList>
    </citation>
    <scope>IDENTIFICATION</scope>
</reference>
<evidence type="ECO:0000313" key="1">
    <source>
        <dbReference type="EnsemblMetazoa" id="tetur01g14740.1"/>
    </source>
</evidence>
<name>T1JTN1_TETUR</name>
<evidence type="ECO:0000313" key="2">
    <source>
        <dbReference type="Proteomes" id="UP000015104"/>
    </source>
</evidence>
<dbReference type="Proteomes" id="UP000015104">
    <property type="component" value="Unassembled WGS sequence"/>
</dbReference>
<protein>
    <submittedName>
        <fullName evidence="1">Uncharacterized protein</fullName>
    </submittedName>
</protein>
<reference evidence="2" key="1">
    <citation type="submission" date="2011-08" db="EMBL/GenBank/DDBJ databases">
        <authorList>
            <person name="Rombauts S."/>
        </authorList>
    </citation>
    <scope>NUCLEOTIDE SEQUENCE</scope>
    <source>
        <strain evidence="2">London</strain>
    </source>
</reference>
<dbReference type="EnsemblMetazoa" id="tetur01g14740.1">
    <property type="protein sequence ID" value="tetur01g14740.1"/>
    <property type="gene ID" value="tetur01g14740"/>
</dbReference>
<accession>T1JTN1</accession>
<organism evidence="1 2">
    <name type="scientific">Tetranychus urticae</name>
    <name type="common">Two-spotted spider mite</name>
    <dbReference type="NCBI Taxonomy" id="32264"/>
    <lineage>
        <taxon>Eukaryota</taxon>
        <taxon>Metazoa</taxon>
        <taxon>Ecdysozoa</taxon>
        <taxon>Arthropoda</taxon>
        <taxon>Chelicerata</taxon>
        <taxon>Arachnida</taxon>
        <taxon>Acari</taxon>
        <taxon>Acariformes</taxon>
        <taxon>Trombidiformes</taxon>
        <taxon>Prostigmata</taxon>
        <taxon>Eleutherengona</taxon>
        <taxon>Raphignathae</taxon>
        <taxon>Tetranychoidea</taxon>
        <taxon>Tetranychidae</taxon>
        <taxon>Tetranychus</taxon>
    </lineage>
</organism>